<comment type="caution">
    <text evidence="2">The sequence shown here is derived from an EMBL/GenBank/DDBJ whole genome shotgun (WGS) entry which is preliminary data.</text>
</comment>
<dbReference type="GO" id="GO:0003676">
    <property type="term" value="F:nucleic acid binding"/>
    <property type="evidence" value="ECO:0007669"/>
    <property type="project" value="InterPro"/>
</dbReference>
<dbReference type="AlphaFoldDB" id="A0AAE0J2H9"/>
<accession>A0AAE0J2H9</accession>
<proteinExistence type="predicted"/>
<gene>
    <name evidence="2" type="ORF">B0H65DRAFT_534285</name>
</gene>
<evidence type="ECO:0000256" key="1">
    <source>
        <dbReference type="SAM" id="MobiDB-lite"/>
    </source>
</evidence>
<evidence type="ECO:0000313" key="3">
    <source>
        <dbReference type="Proteomes" id="UP001278500"/>
    </source>
</evidence>
<dbReference type="GeneID" id="87866151"/>
<dbReference type="EMBL" id="JAUEPP010000009">
    <property type="protein sequence ID" value="KAK3335016.1"/>
    <property type="molecule type" value="Genomic_DNA"/>
</dbReference>
<reference evidence="2" key="2">
    <citation type="submission" date="2023-06" db="EMBL/GenBank/DDBJ databases">
        <authorList>
            <consortium name="Lawrence Berkeley National Laboratory"/>
            <person name="Haridas S."/>
            <person name="Hensen N."/>
            <person name="Bonometti L."/>
            <person name="Westerberg I."/>
            <person name="Brannstrom I.O."/>
            <person name="Guillou S."/>
            <person name="Cros-Aarteil S."/>
            <person name="Calhoun S."/>
            <person name="Kuo A."/>
            <person name="Mondo S."/>
            <person name="Pangilinan J."/>
            <person name="Riley R."/>
            <person name="Labutti K."/>
            <person name="Andreopoulos B."/>
            <person name="Lipzen A."/>
            <person name="Chen C."/>
            <person name="Yanf M."/>
            <person name="Daum C."/>
            <person name="Ng V."/>
            <person name="Clum A."/>
            <person name="Steindorff A."/>
            <person name="Ohm R."/>
            <person name="Martin F."/>
            <person name="Silar P."/>
            <person name="Natvig D."/>
            <person name="Lalanne C."/>
            <person name="Gautier V."/>
            <person name="Ament-Velasquez S.L."/>
            <person name="Kruys A."/>
            <person name="Hutchinson M.I."/>
            <person name="Powell A.J."/>
            <person name="Barry K."/>
            <person name="Miller A.N."/>
            <person name="Grigoriev I.V."/>
            <person name="Debuchy R."/>
            <person name="Gladieux P."/>
            <person name="Thoren M.H."/>
            <person name="Johannesson H."/>
        </authorList>
    </citation>
    <scope>NUCLEOTIDE SEQUENCE</scope>
    <source>
        <strain evidence="2">CBS 560.94</strain>
    </source>
</reference>
<dbReference type="Gene3D" id="3.30.420.10">
    <property type="entry name" value="Ribonuclease H-like superfamily/Ribonuclease H"/>
    <property type="match status" value="1"/>
</dbReference>
<evidence type="ECO:0008006" key="4">
    <source>
        <dbReference type="Google" id="ProtNLM"/>
    </source>
</evidence>
<evidence type="ECO:0000313" key="2">
    <source>
        <dbReference type="EMBL" id="KAK3335016.1"/>
    </source>
</evidence>
<reference evidence="2" key="1">
    <citation type="journal article" date="2023" name="Mol. Phylogenet. Evol.">
        <title>Genome-scale phylogeny and comparative genomics of the fungal order Sordariales.</title>
        <authorList>
            <person name="Hensen N."/>
            <person name="Bonometti L."/>
            <person name="Westerberg I."/>
            <person name="Brannstrom I.O."/>
            <person name="Guillou S."/>
            <person name="Cros-Aarteil S."/>
            <person name="Calhoun S."/>
            <person name="Haridas S."/>
            <person name="Kuo A."/>
            <person name="Mondo S."/>
            <person name="Pangilinan J."/>
            <person name="Riley R."/>
            <person name="LaButti K."/>
            <person name="Andreopoulos B."/>
            <person name="Lipzen A."/>
            <person name="Chen C."/>
            <person name="Yan M."/>
            <person name="Daum C."/>
            <person name="Ng V."/>
            <person name="Clum A."/>
            <person name="Steindorff A."/>
            <person name="Ohm R.A."/>
            <person name="Martin F."/>
            <person name="Silar P."/>
            <person name="Natvig D.O."/>
            <person name="Lalanne C."/>
            <person name="Gautier V."/>
            <person name="Ament-Velasquez S.L."/>
            <person name="Kruys A."/>
            <person name="Hutchinson M.I."/>
            <person name="Powell A.J."/>
            <person name="Barry K."/>
            <person name="Miller A.N."/>
            <person name="Grigoriev I.V."/>
            <person name="Debuchy R."/>
            <person name="Gladieux P."/>
            <person name="Hiltunen Thoren M."/>
            <person name="Johannesson H."/>
        </authorList>
    </citation>
    <scope>NUCLEOTIDE SEQUENCE</scope>
    <source>
        <strain evidence="2">CBS 560.94</strain>
    </source>
</reference>
<sequence length="437" mass="48818">MVDGQPQFVFFCDGSTGYRSYPNATHDGGYAVVFRDPYDADKAATASASKSATATFGGSRKEDGITIADFTIRHWLSHRTFGAPHVEIAAIAQALEEVIKRNDQHHPDTSTVKIFTDSDTALARIERGILTFETTTAGNGLKRKRENKAFFEEHTNPFVRLIVWQLHYLSDRGCTIEMNWMPRNTTLGHSLADHMAGKWKQWKGKDPGDAFNQKYLPHAQRDGILDKLHEEVSAIERARGHDALGSESEEEPARQPQHPKKRRRIRRATGAKNRSASDYIGLDPDDYIALDSESERNLSLEPEPQPQPPKKRKEIKGATTAKQRSTSNFILLDSDSEEEPEPKPQTPKKRKKIRGAIPPKKKAPMQQAGLGAGGFLNGEDHVFNFDPGNLPSYPSQHASHDPESGHGTPGCLLCQGDDYPWRSGYTGLPSQWALRRY</sequence>
<keyword evidence="3" id="KW-1185">Reference proteome</keyword>
<feature type="region of interest" description="Disordered" evidence="1">
    <location>
        <begin position="240"/>
        <end position="409"/>
    </location>
</feature>
<organism evidence="2 3">
    <name type="scientific">Neurospora tetraspora</name>
    <dbReference type="NCBI Taxonomy" id="94610"/>
    <lineage>
        <taxon>Eukaryota</taxon>
        <taxon>Fungi</taxon>
        <taxon>Dikarya</taxon>
        <taxon>Ascomycota</taxon>
        <taxon>Pezizomycotina</taxon>
        <taxon>Sordariomycetes</taxon>
        <taxon>Sordariomycetidae</taxon>
        <taxon>Sordariales</taxon>
        <taxon>Sordariaceae</taxon>
        <taxon>Neurospora</taxon>
    </lineage>
</organism>
<feature type="compositionally biased region" description="Polar residues" evidence="1">
    <location>
        <begin position="320"/>
        <end position="329"/>
    </location>
</feature>
<protein>
    <recommendedName>
        <fullName evidence="4">RNase H type-1 domain-containing protein</fullName>
    </recommendedName>
</protein>
<dbReference type="Proteomes" id="UP001278500">
    <property type="component" value="Unassembled WGS sequence"/>
</dbReference>
<name>A0AAE0J2H9_9PEZI</name>
<feature type="compositionally biased region" description="Basic residues" evidence="1">
    <location>
        <begin position="257"/>
        <end position="269"/>
    </location>
</feature>
<feature type="compositionally biased region" description="Basic residues" evidence="1">
    <location>
        <begin position="346"/>
        <end position="363"/>
    </location>
</feature>
<dbReference type="RefSeq" id="XP_062677182.1">
    <property type="nucleotide sequence ID" value="XM_062828997.1"/>
</dbReference>
<dbReference type="InterPro" id="IPR036397">
    <property type="entry name" value="RNaseH_sf"/>
</dbReference>